<dbReference type="EMBL" id="JACVQF010000127">
    <property type="protein sequence ID" value="MBD0418265.1"/>
    <property type="molecule type" value="Genomic_DNA"/>
</dbReference>
<evidence type="ECO:0000256" key="1">
    <source>
        <dbReference type="SAM" id="MobiDB-lite"/>
    </source>
</evidence>
<dbReference type="AlphaFoldDB" id="A0A926KXZ5"/>
<dbReference type="RefSeq" id="WP_188179324.1">
    <property type="nucleotide sequence ID" value="NZ_JACVQF010000127.1"/>
</dbReference>
<sequence>MELIQQQLKAAGIEVTLKQLQVTQPAPTLQSGDYDAAWGNITRADPDALRSSFSTRPANFYRVPAGSLDTAMRRPRPPTPLLDFLPADARP</sequence>
<keyword evidence="3" id="KW-1185">Reference proteome</keyword>
<dbReference type="SUPFAM" id="SSF53850">
    <property type="entry name" value="Periplasmic binding protein-like II"/>
    <property type="match status" value="1"/>
</dbReference>
<gene>
    <name evidence="2" type="ORF">H0H10_03620</name>
</gene>
<evidence type="ECO:0000313" key="3">
    <source>
        <dbReference type="Proteomes" id="UP000621210"/>
    </source>
</evidence>
<accession>A0A926KXZ5</accession>
<dbReference type="Proteomes" id="UP000621210">
    <property type="component" value="Unassembled WGS sequence"/>
</dbReference>
<protein>
    <submittedName>
        <fullName evidence="2">Uncharacterized protein</fullName>
    </submittedName>
</protein>
<reference evidence="2" key="1">
    <citation type="submission" date="2020-09" db="EMBL/GenBank/DDBJ databases">
        <title>Streptomyces grisecoloratus sp. nov., isolated from cotton soil.</title>
        <authorList>
            <person name="Xing L."/>
        </authorList>
    </citation>
    <scope>NUCLEOTIDE SEQUENCE</scope>
    <source>
        <strain evidence="2">TRM S81-3</strain>
    </source>
</reference>
<reference evidence="2" key="2">
    <citation type="submission" date="2020-09" db="EMBL/GenBank/DDBJ databases">
        <authorList>
            <person name="Luo X."/>
        </authorList>
    </citation>
    <scope>NUCLEOTIDE SEQUENCE</scope>
    <source>
        <strain evidence="2">TRM S81-3</strain>
    </source>
</reference>
<proteinExistence type="predicted"/>
<feature type="region of interest" description="Disordered" evidence="1">
    <location>
        <begin position="69"/>
        <end position="91"/>
    </location>
</feature>
<dbReference type="Gene3D" id="3.10.105.10">
    <property type="entry name" value="Dipeptide-binding Protein, Domain 3"/>
    <property type="match status" value="1"/>
</dbReference>
<comment type="caution">
    <text evidence="2">The sequence shown here is derived from an EMBL/GenBank/DDBJ whole genome shotgun (WGS) entry which is preliminary data.</text>
</comment>
<evidence type="ECO:0000313" key="2">
    <source>
        <dbReference type="EMBL" id="MBD0418265.1"/>
    </source>
</evidence>
<name>A0A926KXZ5_9ACTN</name>
<organism evidence="2 3">
    <name type="scientific">Streptomyces griseicoloratus</name>
    <dbReference type="NCBI Taxonomy" id="2752516"/>
    <lineage>
        <taxon>Bacteria</taxon>
        <taxon>Bacillati</taxon>
        <taxon>Actinomycetota</taxon>
        <taxon>Actinomycetes</taxon>
        <taxon>Kitasatosporales</taxon>
        <taxon>Streptomycetaceae</taxon>
        <taxon>Streptomyces</taxon>
    </lineage>
</organism>